<keyword evidence="5" id="KW-1185">Reference proteome</keyword>
<organism evidence="4 5">
    <name type="scientific">Aquarana catesbeiana</name>
    <name type="common">American bullfrog</name>
    <name type="synonym">Rana catesbeiana</name>
    <dbReference type="NCBI Taxonomy" id="8400"/>
    <lineage>
        <taxon>Eukaryota</taxon>
        <taxon>Metazoa</taxon>
        <taxon>Chordata</taxon>
        <taxon>Craniata</taxon>
        <taxon>Vertebrata</taxon>
        <taxon>Euteleostomi</taxon>
        <taxon>Amphibia</taxon>
        <taxon>Batrachia</taxon>
        <taxon>Anura</taxon>
        <taxon>Neobatrachia</taxon>
        <taxon>Ranoidea</taxon>
        <taxon>Ranidae</taxon>
        <taxon>Aquarana</taxon>
    </lineage>
</organism>
<dbReference type="PANTHER" id="PTHR24300">
    <property type="entry name" value="CYTOCHROME P450 508A4-RELATED"/>
    <property type="match status" value="1"/>
</dbReference>
<name>A0A2G9S6C8_AQUCT</name>
<comment type="similarity">
    <text evidence="1">Belongs to the cytochrome P450 family.</text>
</comment>
<gene>
    <name evidence="4" type="ORF">AB205_0110330</name>
</gene>
<evidence type="ECO:0000313" key="5">
    <source>
        <dbReference type="Proteomes" id="UP000228934"/>
    </source>
</evidence>
<evidence type="ECO:0000313" key="4">
    <source>
        <dbReference type="EMBL" id="PIO35718.1"/>
    </source>
</evidence>
<dbReference type="InterPro" id="IPR050182">
    <property type="entry name" value="Cytochrome_P450_fam2"/>
</dbReference>
<evidence type="ECO:0000256" key="3">
    <source>
        <dbReference type="ARBA" id="ARBA00023004"/>
    </source>
</evidence>
<dbReference type="FunFam" id="1.10.630.10:FF:000297">
    <property type="entry name" value="Uncharacterized protein"/>
    <property type="match status" value="1"/>
</dbReference>
<evidence type="ECO:0000256" key="2">
    <source>
        <dbReference type="ARBA" id="ARBA00022723"/>
    </source>
</evidence>
<dbReference type="SUPFAM" id="SSF48264">
    <property type="entry name" value="Cytochrome P450"/>
    <property type="match status" value="2"/>
</dbReference>
<keyword evidence="2" id="KW-0479">Metal-binding</keyword>
<feature type="non-terminal residue" evidence="4">
    <location>
        <position position="1"/>
    </location>
</feature>
<dbReference type="GO" id="GO:0005506">
    <property type="term" value="F:iron ion binding"/>
    <property type="evidence" value="ECO:0007669"/>
    <property type="project" value="InterPro"/>
</dbReference>
<dbReference type="OrthoDB" id="2789670at2759"/>
<dbReference type="EMBL" id="KV925392">
    <property type="protein sequence ID" value="PIO35718.1"/>
    <property type="molecule type" value="Genomic_DNA"/>
</dbReference>
<dbReference type="GO" id="GO:0016712">
    <property type="term" value="F:oxidoreductase activity, acting on paired donors, with incorporation or reduction of molecular oxygen, reduced flavin or flavoprotein as one donor, and incorporation of one atom of oxygen"/>
    <property type="evidence" value="ECO:0007669"/>
    <property type="project" value="TreeGrafter"/>
</dbReference>
<sequence>GTAVFPLLYSVLNDEAYFKKPFEFYPENFLDAEGNFKKNDAFIPFSIEKVQNEIDSIIGTAQPQAEHRKEMPYTDAVIHEIQRFGDIAPNGMPHETTQDVIFRGYFIPKVNTLFLILFCNVQ</sequence>
<evidence type="ECO:0000256" key="1">
    <source>
        <dbReference type="ARBA" id="ARBA00010617"/>
    </source>
</evidence>
<dbReference type="InterPro" id="IPR036396">
    <property type="entry name" value="Cyt_P450_sf"/>
</dbReference>
<reference evidence="5" key="1">
    <citation type="journal article" date="2017" name="Nat. Commun.">
        <title>The North American bullfrog draft genome provides insight into hormonal regulation of long noncoding RNA.</title>
        <authorList>
            <person name="Hammond S.A."/>
            <person name="Warren R.L."/>
            <person name="Vandervalk B.P."/>
            <person name="Kucuk E."/>
            <person name="Khan H."/>
            <person name="Gibb E.A."/>
            <person name="Pandoh P."/>
            <person name="Kirk H."/>
            <person name="Zhao Y."/>
            <person name="Jones M."/>
            <person name="Mungall A.J."/>
            <person name="Coope R."/>
            <person name="Pleasance S."/>
            <person name="Moore R.A."/>
            <person name="Holt R.A."/>
            <person name="Round J.M."/>
            <person name="Ohora S."/>
            <person name="Walle B.V."/>
            <person name="Veldhoen N."/>
            <person name="Helbing C.C."/>
            <person name="Birol I."/>
        </authorList>
    </citation>
    <scope>NUCLEOTIDE SEQUENCE [LARGE SCALE GENOMIC DNA]</scope>
</reference>
<dbReference type="PANTHER" id="PTHR24300:SF302">
    <property type="entry name" value="CYTOCHROME P450"/>
    <property type="match status" value="1"/>
</dbReference>
<dbReference type="Gene3D" id="1.10.630.10">
    <property type="entry name" value="Cytochrome P450"/>
    <property type="match status" value="2"/>
</dbReference>
<protein>
    <submittedName>
        <fullName evidence="4">Uncharacterized protein</fullName>
    </submittedName>
</protein>
<dbReference type="AlphaFoldDB" id="A0A2G9S6C8"/>
<dbReference type="GO" id="GO:0006082">
    <property type="term" value="P:organic acid metabolic process"/>
    <property type="evidence" value="ECO:0007669"/>
    <property type="project" value="TreeGrafter"/>
</dbReference>
<dbReference type="Proteomes" id="UP000228934">
    <property type="component" value="Unassembled WGS sequence"/>
</dbReference>
<proteinExistence type="inferred from homology"/>
<dbReference type="GO" id="GO:0006805">
    <property type="term" value="P:xenobiotic metabolic process"/>
    <property type="evidence" value="ECO:0007669"/>
    <property type="project" value="TreeGrafter"/>
</dbReference>
<accession>A0A2G9S6C8</accession>
<dbReference type="GO" id="GO:0005737">
    <property type="term" value="C:cytoplasm"/>
    <property type="evidence" value="ECO:0007669"/>
    <property type="project" value="TreeGrafter"/>
</dbReference>
<keyword evidence="3" id="KW-0408">Iron</keyword>
<dbReference type="Pfam" id="PF00067">
    <property type="entry name" value="p450"/>
    <property type="match status" value="2"/>
</dbReference>
<dbReference type="InterPro" id="IPR001128">
    <property type="entry name" value="Cyt_P450"/>
</dbReference>
<dbReference type="GO" id="GO:0020037">
    <property type="term" value="F:heme binding"/>
    <property type="evidence" value="ECO:0007669"/>
    <property type="project" value="InterPro"/>
</dbReference>